<feature type="compositionally biased region" description="Low complexity" evidence="1">
    <location>
        <begin position="192"/>
        <end position="206"/>
    </location>
</feature>
<dbReference type="EMBL" id="CAJVCH010137726">
    <property type="protein sequence ID" value="CAG7726607.1"/>
    <property type="molecule type" value="Genomic_DNA"/>
</dbReference>
<feature type="compositionally biased region" description="Pro residues" evidence="1">
    <location>
        <begin position="288"/>
        <end position="298"/>
    </location>
</feature>
<evidence type="ECO:0000256" key="1">
    <source>
        <dbReference type="SAM" id="MobiDB-lite"/>
    </source>
</evidence>
<evidence type="ECO:0000256" key="2">
    <source>
        <dbReference type="SAM" id="SignalP"/>
    </source>
</evidence>
<gene>
    <name evidence="3" type="ORF">AFUS01_LOCUS15514</name>
</gene>
<feature type="region of interest" description="Disordered" evidence="1">
    <location>
        <begin position="265"/>
        <end position="299"/>
    </location>
</feature>
<reference evidence="3" key="1">
    <citation type="submission" date="2021-06" db="EMBL/GenBank/DDBJ databases">
        <authorList>
            <person name="Hodson N. C."/>
            <person name="Mongue J. A."/>
            <person name="Jaron S. K."/>
        </authorList>
    </citation>
    <scope>NUCLEOTIDE SEQUENCE</scope>
</reference>
<dbReference type="AlphaFoldDB" id="A0A8J2JXV9"/>
<protein>
    <submittedName>
        <fullName evidence="3">Uncharacterized protein</fullName>
    </submittedName>
</protein>
<accession>A0A8J2JXV9</accession>
<feature type="region of interest" description="Disordered" evidence="1">
    <location>
        <begin position="181"/>
        <end position="247"/>
    </location>
</feature>
<evidence type="ECO:0000313" key="3">
    <source>
        <dbReference type="EMBL" id="CAG7726607.1"/>
    </source>
</evidence>
<feature type="chain" id="PRO_5035195794" evidence="2">
    <location>
        <begin position="27"/>
        <end position="410"/>
    </location>
</feature>
<comment type="caution">
    <text evidence="3">The sequence shown here is derived from an EMBL/GenBank/DDBJ whole genome shotgun (WGS) entry which is preliminary data.</text>
</comment>
<keyword evidence="2" id="KW-0732">Signal</keyword>
<organism evidence="3 4">
    <name type="scientific">Allacma fusca</name>
    <dbReference type="NCBI Taxonomy" id="39272"/>
    <lineage>
        <taxon>Eukaryota</taxon>
        <taxon>Metazoa</taxon>
        <taxon>Ecdysozoa</taxon>
        <taxon>Arthropoda</taxon>
        <taxon>Hexapoda</taxon>
        <taxon>Collembola</taxon>
        <taxon>Symphypleona</taxon>
        <taxon>Sminthuridae</taxon>
        <taxon>Allacma</taxon>
    </lineage>
</organism>
<dbReference type="Proteomes" id="UP000708208">
    <property type="component" value="Unassembled WGS sequence"/>
</dbReference>
<keyword evidence="4" id="KW-1185">Reference proteome</keyword>
<evidence type="ECO:0000313" key="4">
    <source>
        <dbReference type="Proteomes" id="UP000708208"/>
    </source>
</evidence>
<sequence length="410" mass="45524">MMPSSLFFKATLYFWFLCWCYGISEALMCFTCWKLICNDDYEACYEMRHFPSANTRNREISRNWRTAPECPADGNDLRWSKSYIQNCSEGETSCGTYLIQVTAAISKNSINETEFPILVTPNYYQGSIIALGCIPASENLTDVDNSTSISLNAPPYHTVTRNDTPGQNPTEIHMAPHVIRNDKKQPGNTDRSSISSTTWPTMTSSTAKLDRNGNKSTVILTNKNTTAAKNQTIPNTHVSTTMSSRGDSRTISYYPWVAPPPQLPPSNPPYLAGHPPSSLSPNFRTLPEPLPAPQPFLGPGPDSVETIIPLLTFTWKSLHEEICKEPLTHFESRDGYGTTTRINITGKFYVCNSCSEDLCNVVIPSDADITTESPIDEYDNTIEGSSAGTIITFSYWHFLMATLVTMIGAL</sequence>
<feature type="compositionally biased region" description="Polar residues" evidence="1">
    <location>
        <begin position="231"/>
        <end position="247"/>
    </location>
</feature>
<feature type="compositionally biased region" description="Low complexity" evidence="1">
    <location>
        <begin position="221"/>
        <end position="230"/>
    </location>
</feature>
<feature type="signal peptide" evidence="2">
    <location>
        <begin position="1"/>
        <end position="26"/>
    </location>
</feature>
<proteinExistence type="predicted"/>
<name>A0A8J2JXV9_9HEXA</name>